<dbReference type="AlphaFoldDB" id="A0AAV7XN65"/>
<sequence length="302" mass="31618">MCCNISHSPAAIPVSQPASPARSARVLRAASGPRTPPGRPPRAAADMYVGVLLLCWCALAAADPSADPRGRLLRVPKVYNALITSDEPLLPSRTEQATVGQVLYYPPAHNYPASTGPLILPQVAAQSPPLYDPSQPEPQPQGQQGLVPLPPQQPQPQPDAPPLELHIQHAQQHHPPAADGDQQQSTPWPVVYASDVQQPQQQQYVVPVGGEGAAGAAGVAVEGQPPAGAAGLPLARAVQSVEHVVDAGEYRPPPAVHIDSVKNNRPTGEGIRDVPPPPLPVGRGRTHAAHLPQPVPPGILPF</sequence>
<name>A0AAV7XN65_9NEOP</name>
<keyword evidence="3" id="KW-1185">Reference proteome</keyword>
<evidence type="ECO:0000313" key="3">
    <source>
        <dbReference type="Proteomes" id="UP001075354"/>
    </source>
</evidence>
<accession>A0AAV7XN65</accession>
<organism evidence="2 3">
    <name type="scientific">Megalurothrips usitatus</name>
    <name type="common">bean blossom thrips</name>
    <dbReference type="NCBI Taxonomy" id="439358"/>
    <lineage>
        <taxon>Eukaryota</taxon>
        <taxon>Metazoa</taxon>
        <taxon>Ecdysozoa</taxon>
        <taxon>Arthropoda</taxon>
        <taxon>Hexapoda</taxon>
        <taxon>Insecta</taxon>
        <taxon>Pterygota</taxon>
        <taxon>Neoptera</taxon>
        <taxon>Paraneoptera</taxon>
        <taxon>Thysanoptera</taxon>
        <taxon>Terebrantia</taxon>
        <taxon>Thripoidea</taxon>
        <taxon>Thripidae</taxon>
        <taxon>Megalurothrips</taxon>
    </lineage>
</organism>
<feature type="region of interest" description="Disordered" evidence="1">
    <location>
        <begin position="126"/>
        <end position="162"/>
    </location>
</feature>
<gene>
    <name evidence="2" type="ORF">ONE63_009257</name>
</gene>
<protein>
    <submittedName>
        <fullName evidence="2">Uncharacterized protein</fullName>
    </submittedName>
</protein>
<evidence type="ECO:0000256" key="1">
    <source>
        <dbReference type="SAM" id="MobiDB-lite"/>
    </source>
</evidence>
<reference evidence="2" key="1">
    <citation type="submission" date="2022-12" db="EMBL/GenBank/DDBJ databases">
        <title>Chromosome-level genome assembly of the bean flower thrips Megalurothrips usitatus.</title>
        <authorList>
            <person name="Ma L."/>
            <person name="Liu Q."/>
            <person name="Li H."/>
            <person name="Cai W."/>
        </authorList>
    </citation>
    <scope>NUCLEOTIDE SEQUENCE</scope>
    <source>
        <strain evidence="2">Cailab_2022a</strain>
    </source>
</reference>
<feature type="compositionally biased region" description="Pro residues" evidence="1">
    <location>
        <begin position="148"/>
        <end position="161"/>
    </location>
</feature>
<comment type="caution">
    <text evidence="2">The sequence shown here is derived from an EMBL/GenBank/DDBJ whole genome shotgun (WGS) entry which is preliminary data.</text>
</comment>
<proteinExistence type="predicted"/>
<dbReference type="EMBL" id="JAPTSV010000007">
    <property type="protein sequence ID" value="KAJ1526092.1"/>
    <property type="molecule type" value="Genomic_DNA"/>
</dbReference>
<dbReference type="Proteomes" id="UP001075354">
    <property type="component" value="Chromosome 7"/>
</dbReference>
<feature type="region of interest" description="Disordered" evidence="1">
    <location>
        <begin position="250"/>
        <end position="302"/>
    </location>
</feature>
<evidence type="ECO:0000313" key="2">
    <source>
        <dbReference type="EMBL" id="KAJ1526092.1"/>
    </source>
</evidence>
<feature type="compositionally biased region" description="Pro residues" evidence="1">
    <location>
        <begin position="293"/>
        <end position="302"/>
    </location>
</feature>